<dbReference type="EMBL" id="LUAY01005872">
    <property type="protein sequence ID" value="KYB45246.1"/>
    <property type="molecule type" value="Genomic_DNA"/>
</dbReference>
<proteinExistence type="predicted"/>
<protein>
    <submittedName>
        <fullName evidence="1">Uncharacterized protein</fullName>
    </submittedName>
</protein>
<comment type="caution">
    <text evidence="1">The sequence shown here is derived from an EMBL/GenBank/DDBJ whole genome shotgun (WGS) entry which is preliminary data.</text>
</comment>
<name>A0A656Z7F4_BRUAN</name>
<dbReference type="SUPFAM" id="SSF50331">
    <property type="entry name" value="MOP-like"/>
    <property type="match status" value="1"/>
</dbReference>
<accession>A0A656Z7F4</accession>
<organism evidence="1">
    <name type="scientific">Brucella anthropi</name>
    <name type="common">Ochrobactrum anthropi</name>
    <dbReference type="NCBI Taxonomy" id="529"/>
    <lineage>
        <taxon>Bacteria</taxon>
        <taxon>Pseudomonadati</taxon>
        <taxon>Pseudomonadota</taxon>
        <taxon>Alphaproteobacteria</taxon>
        <taxon>Hyphomicrobiales</taxon>
        <taxon>Brucellaceae</taxon>
        <taxon>Brucella/Ochrobactrum group</taxon>
        <taxon>Brucella</taxon>
    </lineage>
</organism>
<sequence length="69" mass="7303">MVERLGQQTIVYSVPEGMSETFCIITPGTAPISGDAAIRIGIDPQSCHLFDSKGIAFTRQGDFSDLAAA</sequence>
<dbReference type="Gene3D" id="2.40.50.100">
    <property type="match status" value="1"/>
</dbReference>
<reference evidence="1" key="1">
    <citation type="submission" date="2016-02" db="EMBL/GenBank/DDBJ databases">
        <title>Genomic sequences of Ochrobactrum anthropi.</title>
        <authorList>
            <person name="Chudasama K.S."/>
            <person name="Thaker V.S."/>
        </authorList>
    </citation>
    <scope>NUCLEOTIDE SEQUENCE [LARGE SCALE GENOMIC DNA]</scope>
    <source>
        <strain evidence="1">SUBG007</strain>
    </source>
</reference>
<dbReference type="InterPro" id="IPR008995">
    <property type="entry name" value="Mo/tungstate-bd_C_term_dom"/>
</dbReference>
<evidence type="ECO:0000313" key="1">
    <source>
        <dbReference type="EMBL" id="KYB45246.1"/>
    </source>
</evidence>
<gene>
    <name evidence="1" type="ORF">AB664_11015</name>
</gene>
<dbReference type="AlphaFoldDB" id="A0A656Z7F4"/>